<protein>
    <recommendedName>
        <fullName evidence="7">Hyaluronidase</fullName>
        <ecNumber evidence="7">3.2.1.35</ecNumber>
    </recommendedName>
</protein>
<feature type="active site" description="Proton donor" evidence="5">
    <location>
        <position position="142"/>
    </location>
</feature>
<reference evidence="10 11" key="1">
    <citation type="submission" date="2025-04" db="UniProtKB">
        <authorList>
            <consortium name="RefSeq"/>
        </authorList>
    </citation>
    <scope>IDENTIFICATION</scope>
    <source>
        <strain evidence="10 11">USDA-PBARC FA_bdor</strain>
        <tissue evidence="10 11">Whole organism</tissue>
    </source>
</reference>
<dbReference type="EC" id="3.2.1.35" evidence="7"/>
<name>A0A9R1TZF6_9HYME</name>
<evidence type="ECO:0000313" key="9">
    <source>
        <dbReference type="Proteomes" id="UP000694866"/>
    </source>
</evidence>
<sequence>MYKIVLFLLTLTPIESTLPSISNIFFGNGSTEKNFAAPGDYKVYWNVPTFMCHKYGMNFEEVQNDYGIIQNKNDKFRGEKMAIIYDPGSFPAILKSSNGSMYLRNGGVPQEGDLQKHLDLFKIHVNEQLSDNFEGVAVIDFESWRPIYRQNWASLAPYRDLSVSIERKRHPWWSVKSINEMAIRRFEEAGRIFMEETIKTAKLLRPRASWGYYAYPYCFNLTPRQRNWKCDENVKKDNDRISWLWKLEDILFPSVYIRSTLTVNEKKGLIVGRLQESRRIIEKYSLSSVILPYFWYKYRDNSNNFLSEIDVEGVFHVMATNGAAGHVIWGSSNDFTSKQKCEEFRNYLKNILGPAVLQVTTFFAALNDEDKNLLINEQIPLDVTEI</sequence>
<organism evidence="9 11">
    <name type="scientific">Fopius arisanus</name>
    <dbReference type="NCBI Taxonomy" id="64838"/>
    <lineage>
        <taxon>Eukaryota</taxon>
        <taxon>Metazoa</taxon>
        <taxon>Ecdysozoa</taxon>
        <taxon>Arthropoda</taxon>
        <taxon>Hexapoda</taxon>
        <taxon>Insecta</taxon>
        <taxon>Pterygota</taxon>
        <taxon>Neoptera</taxon>
        <taxon>Endopterygota</taxon>
        <taxon>Hymenoptera</taxon>
        <taxon>Apocrita</taxon>
        <taxon>Ichneumonoidea</taxon>
        <taxon>Braconidae</taxon>
        <taxon>Opiinae</taxon>
        <taxon>Fopius</taxon>
    </lineage>
</organism>
<keyword evidence="7" id="KW-0378">Hydrolase</keyword>
<evidence type="ECO:0000256" key="2">
    <source>
        <dbReference type="ARBA" id="ARBA00023157"/>
    </source>
</evidence>
<dbReference type="AlphaFoldDB" id="A0A9R1TZF6"/>
<evidence type="ECO:0000256" key="7">
    <source>
        <dbReference type="RuleBase" id="RU610713"/>
    </source>
</evidence>
<evidence type="ECO:0000256" key="8">
    <source>
        <dbReference type="SAM" id="SignalP"/>
    </source>
</evidence>
<dbReference type="GO" id="GO:0005975">
    <property type="term" value="P:carbohydrate metabolic process"/>
    <property type="evidence" value="ECO:0007669"/>
    <property type="project" value="UniProtKB-UniRule"/>
</dbReference>
<evidence type="ECO:0000256" key="6">
    <source>
        <dbReference type="PIRSR" id="PIRSR038193-3"/>
    </source>
</evidence>
<comment type="similarity">
    <text evidence="1 4 7">Belongs to the glycosyl hydrolase 56 family.</text>
</comment>
<dbReference type="GeneID" id="105265723"/>
<accession>A0A9R1T2W9</accession>
<keyword evidence="9" id="KW-1185">Reference proteome</keyword>
<dbReference type="Pfam" id="PF01630">
    <property type="entry name" value="Glyco_hydro_56"/>
    <property type="match status" value="1"/>
</dbReference>
<dbReference type="Proteomes" id="UP000694866">
    <property type="component" value="Unplaced"/>
</dbReference>
<keyword evidence="8" id="KW-0732">Signal</keyword>
<dbReference type="SUPFAM" id="SSF51445">
    <property type="entry name" value="(Trans)glycosidases"/>
    <property type="match status" value="1"/>
</dbReference>
<dbReference type="GO" id="GO:0030214">
    <property type="term" value="P:hyaluronan catabolic process"/>
    <property type="evidence" value="ECO:0007669"/>
    <property type="project" value="TreeGrafter"/>
</dbReference>
<evidence type="ECO:0000256" key="3">
    <source>
        <dbReference type="ARBA" id="ARBA00023180"/>
    </source>
</evidence>
<dbReference type="OrthoDB" id="5796153at2759"/>
<dbReference type="RefSeq" id="XP_011301680.1">
    <property type="nucleotide sequence ID" value="XM_011303378.1"/>
</dbReference>
<dbReference type="PANTHER" id="PTHR11769">
    <property type="entry name" value="HYALURONIDASE"/>
    <property type="match status" value="1"/>
</dbReference>
<keyword evidence="2 6" id="KW-1015">Disulfide bond</keyword>
<dbReference type="PANTHER" id="PTHR11769:SF35">
    <property type="entry name" value="HYALURONIDASE"/>
    <property type="match status" value="1"/>
</dbReference>
<dbReference type="GO" id="GO:0004415">
    <property type="term" value="F:hyalurononglucosaminidase activity"/>
    <property type="evidence" value="ECO:0007669"/>
    <property type="project" value="UniProtKB-UniRule"/>
</dbReference>
<evidence type="ECO:0000313" key="10">
    <source>
        <dbReference type="RefSeq" id="XP_011301680.1"/>
    </source>
</evidence>
<dbReference type="Gene3D" id="3.20.20.70">
    <property type="entry name" value="Aldolase class I"/>
    <property type="match status" value="1"/>
</dbReference>
<dbReference type="PIRSF" id="PIRSF038193">
    <property type="entry name" value="Hyaluronidase"/>
    <property type="match status" value="1"/>
</dbReference>
<dbReference type="InterPro" id="IPR018155">
    <property type="entry name" value="Hyaluronidase"/>
</dbReference>
<dbReference type="PRINTS" id="PR00846">
    <property type="entry name" value="GLHYDRLASE56"/>
</dbReference>
<feature type="disulfide bond" evidence="6">
    <location>
        <begin position="52"/>
        <end position="341"/>
    </location>
</feature>
<proteinExistence type="inferred from homology"/>
<accession>A0A9R1TZF6</accession>
<feature type="chain" id="PRO_5044701564" description="Hyaluronidase" evidence="8">
    <location>
        <begin position="17"/>
        <end position="386"/>
    </location>
</feature>
<dbReference type="InterPro" id="IPR001329">
    <property type="entry name" value="Venom_Hyaluronidase"/>
</dbReference>
<dbReference type="PRINTS" id="PR00847">
    <property type="entry name" value="HYALURONDASE"/>
</dbReference>
<dbReference type="KEGG" id="fas:105265723"/>
<feature type="disulfide bond" evidence="6">
    <location>
        <begin position="218"/>
        <end position="230"/>
    </location>
</feature>
<evidence type="ECO:0000256" key="4">
    <source>
        <dbReference type="PIRNR" id="PIRNR038193"/>
    </source>
</evidence>
<dbReference type="RefSeq" id="XP_011301681.1">
    <property type="nucleotide sequence ID" value="XM_011303379.1"/>
</dbReference>
<comment type="catalytic activity">
    <reaction evidence="7">
        <text>Random hydrolysis of (1-&gt;4)-linkages between N-acetyl-beta-D-glucosamine and D-glucuronate residues in hyaluronate.</text>
        <dbReference type="EC" id="3.2.1.35"/>
    </reaction>
</comment>
<dbReference type="GO" id="GO:0006952">
    <property type="term" value="P:defense response"/>
    <property type="evidence" value="ECO:0007669"/>
    <property type="project" value="InterPro"/>
</dbReference>
<evidence type="ECO:0000313" key="11">
    <source>
        <dbReference type="RefSeq" id="XP_011301681.1"/>
    </source>
</evidence>
<evidence type="ECO:0000256" key="5">
    <source>
        <dbReference type="PIRSR" id="PIRSR038193-1"/>
    </source>
</evidence>
<gene>
    <name evidence="10 11" type="primary">LOC105265723</name>
</gene>
<dbReference type="InterPro" id="IPR017853">
    <property type="entry name" value="GH"/>
</dbReference>
<keyword evidence="7" id="KW-0326">Glycosidase</keyword>
<keyword evidence="3" id="KW-0325">Glycoprotein</keyword>
<evidence type="ECO:0000256" key="1">
    <source>
        <dbReference type="ARBA" id="ARBA00008871"/>
    </source>
</evidence>
<dbReference type="InterPro" id="IPR013785">
    <property type="entry name" value="Aldolase_TIM"/>
</dbReference>
<feature type="signal peptide" evidence="8">
    <location>
        <begin position="1"/>
        <end position="16"/>
    </location>
</feature>